<reference evidence="2" key="1">
    <citation type="submission" date="2020-02" db="EMBL/GenBank/DDBJ databases">
        <authorList>
            <person name="Meier V. D."/>
        </authorList>
    </citation>
    <scope>NUCLEOTIDE SEQUENCE</scope>
    <source>
        <strain evidence="2">AVDCRST_MAG48</strain>
    </source>
</reference>
<gene>
    <name evidence="2" type="ORF">AVDCRST_MAG48-3839</name>
</gene>
<dbReference type="AlphaFoldDB" id="A0A6J4LYC3"/>
<name>A0A6J4LYC3_9ACTN</name>
<accession>A0A6J4LYC3</accession>
<feature type="non-terminal residue" evidence="2">
    <location>
        <position position="1"/>
    </location>
</feature>
<feature type="non-terminal residue" evidence="2">
    <location>
        <position position="139"/>
    </location>
</feature>
<organism evidence="2">
    <name type="scientific">uncultured Friedmanniella sp</name>
    <dbReference type="NCBI Taxonomy" id="335381"/>
    <lineage>
        <taxon>Bacteria</taxon>
        <taxon>Bacillati</taxon>
        <taxon>Actinomycetota</taxon>
        <taxon>Actinomycetes</taxon>
        <taxon>Propionibacteriales</taxon>
        <taxon>Nocardioidaceae</taxon>
        <taxon>Friedmanniella</taxon>
        <taxon>environmental samples</taxon>
    </lineage>
</organism>
<feature type="compositionally biased region" description="Low complexity" evidence="1">
    <location>
        <begin position="130"/>
        <end position="139"/>
    </location>
</feature>
<protein>
    <submittedName>
        <fullName evidence="2">Uncharacterized protein</fullName>
    </submittedName>
</protein>
<proteinExistence type="predicted"/>
<feature type="region of interest" description="Disordered" evidence="1">
    <location>
        <begin position="1"/>
        <end position="139"/>
    </location>
</feature>
<evidence type="ECO:0000256" key="1">
    <source>
        <dbReference type="SAM" id="MobiDB-lite"/>
    </source>
</evidence>
<sequence length="139" mass="14872">GGTGARGRRGRRRRGGVRGHLRRPPHRLPGHVTGPDHRRGQPGLSGPARPHARRPDRPVRLRRLPAGARDAGRHRRQPAAAVVRACARHRDARPHAAVPVRGGGPGDRPPRPAGLVADQRAGHGRRRPHAAGAPARGGR</sequence>
<dbReference type="EMBL" id="CADCTS010000539">
    <property type="protein sequence ID" value="CAA9344179.1"/>
    <property type="molecule type" value="Genomic_DNA"/>
</dbReference>
<evidence type="ECO:0000313" key="2">
    <source>
        <dbReference type="EMBL" id="CAA9344179.1"/>
    </source>
</evidence>
<feature type="compositionally biased region" description="Basic residues" evidence="1">
    <location>
        <begin position="1"/>
        <end position="29"/>
    </location>
</feature>